<dbReference type="AlphaFoldDB" id="A0A7Z7JGI0"/>
<evidence type="ECO:0000313" key="2">
    <source>
        <dbReference type="Proteomes" id="UP000257139"/>
    </source>
</evidence>
<organism evidence="1 2">
    <name type="scientific">Cupriavidus taiwanensis</name>
    <dbReference type="NCBI Taxonomy" id="164546"/>
    <lineage>
        <taxon>Bacteria</taxon>
        <taxon>Pseudomonadati</taxon>
        <taxon>Pseudomonadota</taxon>
        <taxon>Betaproteobacteria</taxon>
        <taxon>Burkholderiales</taxon>
        <taxon>Burkholderiaceae</taxon>
        <taxon>Cupriavidus</taxon>
    </lineage>
</organism>
<protein>
    <submittedName>
        <fullName evidence="1">Uncharacterized protein</fullName>
    </submittedName>
</protein>
<sequence length="135" mass="14454">MAGLSSIWAASAVRLARPPSRARPFNTAMPVTADCTRWRRSRVRVVAVSMTGSEALDRGMAGRSYAKRAGVHGDSGRCHTVACGLFKVNPHSIITQCVYDLRKTENTGPGSRFILQETTCPAPALPLPCASPSAR</sequence>
<evidence type="ECO:0000313" key="1">
    <source>
        <dbReference type="EMBL" id="SPC23345.1"/>
    </source>
</evidence>
<proteinExistence type="predicted"/>
<dbReference type="EMBL" id="LT978514">
    <property type="protein sequence ID" value="SPC23345.1"/>
    <property type="molecule type" value="Genomic_DNA"/>
</dbReference>
<name>A0A7Z7JGI0_9BURK</name>
<reference evidence="1 2" key="1">
    <citation type="submission" date="2018-01" db="EMBL/GenBank/DDBJ databases">
        <authorList>
            <person name="Clerissi C."/>
        </authorList>
    </citation>
    <scope>NUCLEOTIDE SEQUENCE [LARGE SCALE GENOMIC DNA]</scope>
    <source>
        <strain evidence="1">Cupriavidus taiwanensis STM 6021</strain>
    </source>
</reference>
<accession>A0A7Z7JGI0</accession>
<dbReference type="Proteomes" id="UP000257139">
    <property type="component" value="Chromosome CBM2594_b"/>
</dbReference>
<gene>
    <name evidence="1" type="ORF">CBM2594_B50471</name>
</gene>